<gene>
    <name evidence="1" type="ORF">X777_06756</name>
</gene>
<organism evidence="1 2">
    <name type="scientific">Ooceraea biroi</name>
    <name type="common">Clonal raider ant</name>
    <name type="synonym">Cerapachys biroi</name>
    <dbReference type="NCBI Taxonomy" id="2015173"/>
    <lineage>
        <taxon>Eukaryota</taxon>
        <taxon>Metazoa</taxon>
        <taxon>Ecdysozoa</taxon>
        <taxon>Arthropoda</taxon>
        <taxon>Hexapoda</taxon>
        <taxon>Insecta</taxon>
        <taxon>Pterygota</taxon>
        <taxon>Neoptera</taxon>
        <taxon>Endopterygota</taxon>
        <taxon>Hymenoptera</taxon>
        <taxon>Apocrita</taxon>
        <taxon>Aculeata</taxon>
        <taxon>Formicoidea</taxon>
        <taxon>Formicidae</taxon>
        <taxon>Dorylinae</taxon>
        <taxon>Ooceraea</taxon>
    </lineage>
</organism>
<protein>
    <submittedName>
        <fullName evidence="1">Uncharacterized protein</fullName>
    </submittedName>
</protein>
<evidence type="ECO:0000313" key="2">
    <source>
        <dbReference type="Proteomes" id="UP000053097"/>
    </source>
</evidence>
<keyword evidence="2" id="KW-1185">Reference proteome</keyword>
<dbReference type="AlphaFoldDB" id="A0A026X194"/>
<dbReference type="Proteomes" id="UP000053097">
    <property type="component" value="Unassembled WGS sequence"/>
</dbReference>
<reference evidence="1 2" key="1">
    <citation type="journal article" date="2014" name="Curr. Biol.">
        <title>The genome of the clonal raider ant Cerapachys biroi.</title>
        <authorList>
            <person name="Oxley P.R."/>
            <person name="Ji L."/>
            <person name="Fetter-Pruneda I."/>
            <person name="McKenzie S.K."/>
            <person name="Li C."/>
            <person name="Hu H."/>
            <person name="Zhang G."/>
            <person name="Kronauer D.J."/>
        </authorList>
    </citation>
    <scope>NUCLEOTIDE SEQUENCE [LARGE SCALE GENOMIC DNA]</scope>
</reference>
<sequence length="70" mass="7932">MINRFAVQTSQFSQIISNANIRKDQVSFRSIVAHRTPAQDRSQLQNAGEVDRVQYVSPLLVPESDVDMID</sequence>
<dbReference type="EMBL" id="KK107034">
    <property type="protein sequence ID" value="EZA62070.1"/>
    <property type="molecule type" value="Genomic_DNA"/>
</dbReference>
<evidence type="ECO:0000313" key="1">
    <source>
        <dbReference type="EMBL" id="EZA62070.1"/>
    </source>
</evidence>
<proteinExistence type="predicted"/>
<name>A0A026X194_OOCBI</name>
<accession>A0A026X194</accession>